<gene>
    <name evidence="1" type="ORF">METZ01_LOCUS370589</name>
</gene>
<protein>
    <submittedName>
        <fullName evidence="1">Uncharacterized protein</fullName>
    </submittedName>
</protein>
<evidence type="ECO:0000313" key="1">
    <source>
        <dbReference type="EMBL" id="SVD17735.1"/>
    </source>
</evidence>
<dbReference type="AlphaFoldDB" id="A0A382T7J0"/>
<accession>A0A382T7J0</accession>
<sequence length="22" mass="2431">MAHRTDIARLWGVNASLCEVTS</sequence>
<organism evidence="1">
    <name type="scientific">marine metagenome</name>
    <dbReference type="NCBI Taxonomy" id="408172"/>
    <lineage>
        <taxon>unclassified sequences</taxon>
        <taxon>metagenomes</taxon>
        <taxon>ecological metagenomes</taxon>
    </lineage>
</organism>
<reference evidence="1" key="1">
    <citation type="submission" date="2018-05" db="EMBL/GenBank/DDBJ databases">
        <authorList>
            <person name="Lanie J.A."/>
            <person name="Ng W.-L."/>
            <person name="Kazmierczak K.M."/>
            <person name="Andrzejewski T.M."/>
            <person name="Davidsen T.M."/>
            <person name="Wayne K.J."/>
            <person name="Tettelin H."/>
            <person name="Glass J.I."/>
            <person name="Rusch D."/>
            <person name="Podicherti R."/>
            <person name="Tsui H.-C.T."/>
            <person name="Winkler M.E."/>
        </authorList>
    </citation>
    <scope>NUCLEOTIDE SEQUENCE</scope>
</reference>
<dbReference type="EMBL" id="UINC01134285">
    <property type="protein sequence ID" value="SVD17735.1"/>
    <property type="molecule type" value="Genomic_DNA"/>
</dbReference>
<name>A0A382T7J0_9ZZZZ</name>
<proteinExistence type="predicted"/>